<dbReference type="EMBL" id="CM047750">
    <property type="protein sequence ID" value="KAJ0007270.1"/>
    <property type="molecule type" value="Genomic_DNA"/>
</dbReference>
<dbReference type="Proteomes" id="UP001163603">
    <property type="component" value="Chromosome 15"/>
</dbReference>
<evidence type="ECO:0000313" key="2">
    <source>
        <dbReference type="Proteomes" id="UP001163603"/>
    </source>
</evidence>
<evidence type="ECO:0000313" key="1">
    <source>
        <dbReference type="EMBL" id="KAJ0007270.1"/>
    </source>
</evidence>
<gene>
    <name evidence="1" type="ORF">Pint_28907</name>
</gene>
<keyword evidence="2" id="KW-1185">Reference proteome</keyword>
<accession>A0ACC0WZC0</accession>
<protein>
    <submittedName>
        <fullName evidence="1">Uncharacterized protein</fullName>
    </submittedName>
</protein>
<comment type="caution">
    <text evidence="1">The sequence shown here is derived from an EMBL/GenBank/DDBJ whole genome shotgun (WGS) entry which is preliminary data.</text>
</comment>
<sequence>MCFCQSFMNEIYIYLGPDKDLPSEEMGVGTQEMGYLFGQYRHLAGLNMPSIPMAVNILTKANVLIAPAMAADAGRVCSLLLQGI</sequence>
<name>A0ACC0WZC0_9ROSI</name>
<reference evidence="2" key="1">
    <citation type="journal article" date="2023" name="G3 (Bethesda)">
        <title>Genome assembly and association tests identify interacting loci associated with vigor, precocity, and sex in interspecific pistachio rootstocks.</title>
        <authorList>
            <person name="Palmer W."/>
            <person name="Jacygrad E."/>
            <person name="Sagayaradj S."/>
            <person name="Cavanaugh K."/>
            <person name="Han R."/>
            <person name="Bertier L."/>
            <person name="Beede B."/>
            <person name="Kafkas S."/>
            <person name="Golino D."/>
            <person name="Preece J."/>
            <person name="Michelmore R."/>
        </authorList>
    </citation>
    <scope>NUCLEOTIDE SEQUENCE [LARGE SCALE GENOMIC DNA]</scope>
</reference>
<proteinExistence type="predicted"/>
<organism evidence="1 2">
    <name type="scientific">Pistacia integerrima</name>
    <dbReference type="NCBI Taxonomy" id="434235"/>
    <lineage>
        <taxon>Eukaryota</taxon>
        <taxon>Viridiplantae</taxon>
        <taxon>Streptophyta</taxon>
        <taxon>Embryophyta</taxon>
        <taxon>Tracheophyta</taxon>
        <taxon>Spermatophyta</taxon>
        <taxon>Magnoliopsida</taxon>
        <taxon>eudicotyledons</taxon>
        <taxon>Gunneridae</taxon>
        <taxon>Pentapetalae</taxon>
        <taxon>rosids</taxon>
        <taxon>malvids</taxon>
        <taxon>Sapindales</taxon>
        <taxon>Anacardiaceae</taxon>
        <taxon>Pistacia</taxon>
    </lineage>
</organism>